<dbReference type="Pfam" id="PF00730">
    <property type="entry name" value="HhH-GPD"/>
    <property type="match status" value="1"/>
</dbReference>
<dbReference type="InterPro" id="IPR012904">
    <property type="entry name" value="OGG_N"/>
</dbReference>
<proteinExistence type="predicted"/>
<protein>
    <recommendedName>
        <fullName evidence="2">DNA-3-methyladenine glycosylase II</fullName>
        <ecNumber evidence="2">3.2.2.21</ecNumber>
    </recommendedName>
</protein>
<dbReference type="AlphaFoldDB" id="A0A1H8PB54"/>
<sequence length="305" mass="34420">MWRRLDMNDLLFELPLPELFNWEACLEYMARSPLECLYRTDGEGVTRLLRADGAALLVRLTAPDPGLLRVELLEGERPGEAGLEDLAHYIRDWYDLDRDLRPFYKLAEGDPLLGPLTERFRGLRIVGIPDLFEALCWAILGQQVNLAFAYKLKARIAEGYGESVLWSGHRYHLFPPPELLLGAAEEDLCALQLSRSKARTILAVADLMAGGSLSREELLALGSPEEAEARLTAVRGIGPWTAQYVRMRCLRDATAFPTGDVGLHNAVKSALGMDRKPTLPELRKLFAAWQGWEAYATFYLWRVLY</sequence>
<evidence type="ECO:0000256" key="5">
    <source>
        <dbReference type="ARBA" id="ARBA00023204"/>
    </source>
</evidence>
<dbReference type="GO" id="GO:0006307">
    <property type="term" value="P:DNA alkylation repair"/>
    <property type="evidence" value="ECO:0007669"/>
    <property type="project" value="TreeGrafter"/>
</dbReference>
<dbReference type="InterPro" id="IPR023170">
    <property type="entry name" value="HhH_base_excis_C"/>
</dbReference>
<reference evidence="7 8" key="1">
    <citation type="submission" date="2016-10" db="EMBL/GenBank/DDBJ databases">
        <authorList>
            <person name="de Groot N.N."/>
        </authorList>
    </citation>
    <scope>NUCLEOTIDE SEQUENCE [LARGE SCALE GENOMIC DNA]</scope>
    <source>
        <strain evidence="7 8">CGMCC 1.10238</strain>
    </source>
</reference>
<dbReference type="GO" id="GO:0043916">
    <property type="term" value="F:DNA-7-methylguanine glycosylase activity"/>
    <property type="evidence" value="ECO:0007669"/>
    <property type="project" value="TreeGrafter"/>
</dbReference>
<evidence type="ECO:0000256" key="2">
    <source>
        <dbReference type="ARBA" id="ARBA00012000"/>
    </source>
</evidence>
<dbReference type="CDD" id="cd00056">
    <property type="entry name" value="ENDO3c"/>
    <property type="match status" value="1"/>
</dbReference>
<keyword evidence="3" id="KW-0227">DNA damage</keyword>
<evidence type="ECO:0000313" key="7">
    <source>
        <dbReference type="EMBL" id="SEO38997.1"/>
    </source>
</evidence>
<dbReference type="Gene3D" id="1.10.340.30">
    <property type="entry name" value="Hypothetical protein, domain 2"/>
    <property type="match status" value="1"/>
</dbReference>
<dbReference type="InterPro" id="IPR011257">
    <property type="entry name" value="DNA_glycosylase"/>
</dbReference>
<organism evidence="7 8">
    <name type="scientific">Paenibacillus sophorae</name>
    <dbReference type="NCBI Taxonomy" id="1333845"/>
    <lineage>
        <taxon>Bacteria</taxon>
        <taxon>Bacillati</taxon>
        <taxon>Bacillota</taxon>
        <taxon>Bacilli</taxon>
        <taxon>Bacillales</taxon>
        <taxon>Paenibacillaceae</taxon>
        <taxon>Paenibacillus</taxon>
    </lineage>
</organism>
<dbReference type="GO" id="GO:0032131">
    <property type="term" value="F:alkylated DNA binding"/>
    <property type="evidence" value="ECO:0007669"/>
    <property type="project" value="TreeGrafter"/>
</dbReference>
<dbReference type="EMBL" id="FODH01000007">
    <property type="protein sequence ID" value="SEO38997.1"/>
    <property type="molecule type" value="Genomic_DNA"/>
</dbReference>
<dbReference type="GO" id="GO:0008534">
    <property type="term" value="F:oxidized purine nucleobase lesion DNA N-glycosylase activity"/>
    <property type="evidence" value="ECO:0007669"/>
    <property type="project" value="InterPro"/>
</dbReference>
<dbReference type="PANTHER" id="PTHR43003:SF12">
    <property type="entry name" value="DNA-3-METHYLADENINE GLYCOSYLASE"/>
    <property type="match status" value="1"/>
</dbReference>
<name>A0A1H8PB54_9BACL</name>
<dbReference type="Gene3D" id="1.10.1670.10">
    <property type="entry name" value="Helix-hairpin-Helix base-excision DNA repair enzymes (C-terminal)"/>
    <property type="match status" value="1"/>
</dbReference>
<dbReference type="GO" id="GO:0006289">
    <property type="term" value="P:nucleotide-excision repair"/>
    <property type="evidence" value="ECO:0007669"/>
    <property type="project" value="InterPro"/>
</dbReference>
<dbReference type="InterPro" id="IPR003265">
    <property type="entry name" value="HhH-GPD_domain"/>
</dbReference>
<dbReference type="GO" id="GO:0005737">
    <property type="term" value="C:cytoplasm"/>
    <property type="evidence" value="ECO:0007669"/>
    <property type="project" value="TreeGrafter"/>
</dbReference>
<comment type="catalytic activity">
    <reaction evidence="1">
        <text>Hydrolysis of alkylated DNA, releasing 3-methyladenine, 3-methylguanine, 7-methylguanine and 7-methyladenine.</text>
        <dbReference type="EC" id="3.2.2.21"/>
    </reaction>
</comment>
<dbReference type="GO" id="GO:0032993">
    <property type="term" value="C:protein-DNA complex"/>
    <property type="evidence" value="ECO:0007669"/>
    <property type="project" value="TreeGrafter"/>
</dbReference>
<dbReference type="SUPFAM" id="SSF48150">
    <property type="entry name" value="DNA-glycosylase"/>
    <property type="match status" value="1"/>
</dbReference>
<keyword evidence="5" id="KW-0234">DNA repair</keyword>
<evidence type="ECO:0000259" key="6">
    <source>
        <dbReference type="SMART" id="SM00478"/>
    </source>
</evidence>
<accession>A0A1H8PB54</accession>
<gene>
    <name evidence="7" type="ORF">SAMN04487895_107120</name>
</gene>
<evidence type="ECO:0000313" key="8">
    <source>
        <dbReference type="Proteomes" id="UP000198809"/>
    </source>
</evidence>
<dbReference type="SMART" id="SM00478">
    <property type="entry name" value="ENDO3c"/>
    <property type="match status" value="1"/>
</dbReference>
<dbReference type="STRING" id="1333845.SAMN04487895_107120"/>
<dbReference type="InterPro" id="IPR051912">
    <property type="entry name" value="Alkylbase_DNA_Glycosylase/TA"/>
</dbReference>
<dbReference type="PANTHER" id="PTHR43003">
    <property type="entry name" value="DNA-3-METHYLADENINE GLYCOSYLASE"/>
    <property type="match status" value="1"/>
</dbReference>
<dbReference type="Pfam" id="PF07934">
    <property type="entry name" value="OGG_N"/>
    <property type="match status" value="1"/>
</dbReference>
<dbReference type="GO" id="GO:0008725">
    <property type="term" value="F:DNA-3-methyladenine glycosylase activity"/>
    <property type="evidence" value="ECO:0007669"/>
    <property type="project" value="TreeGrafter"/>
</dbReference>
<evidence type="ECO:0000256" key="1">
    <source>
        <dbReference type="ARBA" id="ARBA00000086"/>
    </source>
</evidence>
<evidence type="ECO:0000256" key="4">
    <source>
        <dbReference type="ARBA" id="ARBA00022801"/>
    </source>
</evidence>
<evidence type="ECO:0000256" key="3">
    <source>
        <dbReference type="ARBA" id="ARBA00022763"/>
    </source>
</evidence>
<keyword evidence="4" id="KW-0378">Hydrolase</keyword>
<dbReference type="EC" id="3.2.2.21" evidence="2"/>
<dbReference type="Proteomes" id="UP000198809">
    <property type="component" value="Unassembled WGS sequence"/>
</dbReference>
<dbReference type="Gene3D" id="3.30.310.20">
    <property type="entry name" value="DNA-3-methyladenine glycosylase AlkA, N-terminal domain"/>
    <property type="match status" value="1"/>
</dbReference>
<dbReference type="GO" id="GO:0006285">
    <property type="term" value="P:base-excision repair, AP site formation"/>
    <property type="evidence" value="ECO:0007669"/>
    <property type="project" value="TreeGrafter"/>
</dbReference>
<feature type="domain" description="HhH-GPD" evidence="6">
    <location>
        <begin position="140"/>
        <end position="305"/>
    </location>
</feature>
<dbReference type="InterPro" id="IPR037046">
    <property type="entry name" value="AlkA_N_sf"/>
</dbReference>